<name>A0ABV6DFP3_9BACL</name>
<dbReference type="PANTHER" id="PTHR35807:SF2">
    <property type="entry name" value="TRANSCRIPTIONAL ACTIVATOR DOMAIN"/>
    <property type="match status" value="1"/>
</dbReference>
<sequence length="1107" mass="125877">MKAGTVLKTKLTPPQAKKKILRRASLARKLKRIGEHPLTLVQSGPGFGKSTAVAAHLRDSAAGVCWYTIGARDDDLYPFMTYIVHAVRERHPQFGMELLGYLGQGEHYVREKELYLLFDSFLNELASIEEEVICVLDDYHLVEHVETIDQFLQYWLQHMPAAVHLVLLSRTRPEWAGLTAMRVRGELLELTEADLAFSEEEIEVLFTDCYEYPISAEEAQHIYRTTEGWAIAVQLIWQRLLLTGSDLKAVLSDPALTMEELFRFLVQEVFQKQTPDIRRFLMQSSILEELTADACDRVLERSDSRPLLAKLCSQSLFLFHLGGGHYRYHALFRNFLYSRLNAEPDAYRQLLRRAAVYYESVQLYRAALDCLSAAEEPMAAGRLLERCGAALIERGQLETMLDWLRRLPDDVKDGCYRLRTYEGEVYRYRCLYEKALSAYALSERLAAQAGDGLGRALALEGQARVYLDTIQPGLAGAYLQQAIELLEAVKQPHSPGRPRSPYSDSVSPGELLTRLYGLMAENLVNSGRAAAAEAWFAKSRGRRETGPEDQLEVRLHLRTGRLKHAKRLAERMLHEARTQGASSRASSPAPLSASPLPRSHRELELLLALIEAMLGRPEPAKQLAEAGMLLGIRLNAPFVEAVGWMRMGHSAQLLPKYDPEVAVRCYQAAQEIMERLDVPRGKAEPLMGLCLLYGREGAYELAVQYGEEALEATLRVEDEWLSGYIRIALGIAAFHAERWQEADAVFSGCGELFLRCGDSYGVSAALLWQAMLAYRLEQDDRFRSVMERLLQMLQNGGYDELIQKRTLFGPRDVQQLAPLLIEAQKLRLESGYVSMLLTGLGMEHMTYHPGYTLRIETLGGFRVWLGERELEEKDWQRGKAKELFQLLVVKRQHLLPKEELLAALYPDADEKGAARDFKVALNALNMALEPHRRARSSPFFIQRHGSSYGLNLAAGFELDAVEFESRVKAGLEEPDGGKARGLLERGLELYRGDYMPDRRYEDWCIEERERLSVLYLRGAERLAKLLVQAGEWDRAIRWCESIVQKDSCWEEAYRLLMLCHLRQGSRSQASRWYQKCCQALEREMGVEPMSATRELYVKLLDADVTHL</sequence>
<comment type="caution">
    <text evidence="3">The sequence shown here is derived from an EMBL/GenBank/DDBJ whole genome shotgun (WGS) entry which is preliminary data.</text>
</comment>
<feature type="domain" description="Bacterial transcriptional activator" evidence="2">
    <location>
        <begin position="958"/>
        <end position="1100"/>
    </location>
</feature>
<dbReference type="InterPro" id="IPR051677">
    <property type="entry name" value="AfsR-DnrI-RedD_regulator"/>
</dbReference>
<dbReference type="Proteomes" id="UP001589776">
    <property type="component" value="Unassembled WGS sequence"/>
</dbReference>
<accession>A0ABV6DFP3</accession>
<dbReference type="InterPro" id="IPR059106">
    <property type="entry name" value="WHD_MalT"/>
</dbReference>
<gene>
    <name evidence="3" type="ORF">ACFFK0_03010</name>
</gene>
<dbReference type="InterPro" id="IPR011990">
    <property type="entry name" value="TPR-like_helical_dom_sf"/>
</dbReference>
<proteinExistence type="predicted"/>
<feature type="compositionally biased region" description="Low complexity" evidence="1">
    <location>
        <begin position="581"/>
        <end position="596"/>
    </location>
</feature>
<dbReference type="PANTHER" id="PTHR35807">
    <property type="entry name" value="TRANSCRIPTIONAL REGULATOR REDD-RELATED"/>
    <property type="match status" value="1"/>
</dbReference>
<dbReference type="SUPFAM" id="SSF48452">
    <property type="entry name" value="TPR-like"/>
    <property type="match status" value="2"/>
</dbReference>
<feature type="region of interest" description="Disordered" evidence="1">
    <location>
        <begin position="575"/>
        <end position="596"/>
    </location>
</feature>
<dbReference type="EMBL" id="JBHLWN010000016">
    <property type="protein sequence ID" value="MFC0211427.1"/>
    <property type="molecule type" value="Genomic_DNA"/>
</dbReference>
<evidence type="ECO:0000256" key="1">
    <source>
        <dbReference type="SAM" id="MobiDB-lite"/>
    </source>
</evidence>
<dbReference type="InterPro" id="IPR036388">
    <property type="entry name" value="WH-like_DNA-bd_sf"/>
</dbReference>
<dbReference type="Pfam" id="PF03704">
    <property type="entry name" value="BTAD"/>
    <property type="match status" value="1"/>
</dbReference>
<dbReference type="Gene3D" id="1.25.40.10">
    <property type="entry name" value="Tetratricopeptide repeat domain"/>
    <property type="match status" value="3"/>
</dbReference>
<reference evidence="3 4" key="1">
    <citation type="submission" date="2024-09" db="EMBL/GenBank/DDBJ databases">
        <authorList>
            <person name="Sun Q."/>
            <person name="Mori K."/>
        </authorList>
    </citation>
    <scope>NUCLEOTIDE SEQUENCE [LARGE SCALE GENOMIC DNA]</scope>
    <source>
        <strain evidence="3 4">CCM 7759</strain>
    </source>
</reference>
<dbReference type="InterPro" id="IPR005158">
    <property type="entry name" value="BTAD"/>
</dbReference>
<dbReference type="Gene3D" id="1.10.10.10">
    <property type="entry name" value="Winged helix-like DNA-binding domain superfamily/Winged helix DNA-binding domain"/>
    <property type="match status" value="1"/>
</dbReference>
<evidence type="ECO:0000313" key="4">
    <source>
        <dbReference type="Proteomes" id="UP001589776"/>
    </source>
</evidence>
<organism evidence="3 4">
    <name type="scientific">Paenibacillus chartarius</name>
    <dbReference type="NCBI Taxonomy" id="747481"/>
    <lineage>
        <taxon>Bacteria</taxon>
        <taxon>Bacillati</taxon>
        <taxon>Bacillota</taxon>
        <taxon>Bacilli</taxon>
        <taxon>Bacillales</taxon>
        <taxon>Paenibacillaceae</taxon>
        <taxon>Paenibacillus</taxon>
    </lineage>
</organism>
<protein>
    <submittedName>
        <fullName evidence="3">BTAD domain-containing putative transcriptional regulator</fullName>
    </submittedName>
</protein>
<dbReference type="RefSeq" id="WP_377468410.1">
    <property type="nucleotide sequence ID" value="NZ_JBHLWN010000016.1"/>
</dbReference>
<dbReference type="SMART" id="SM01043">
    <property type="entry name" value="BTAD"/>
    <property type="match status" value="1"/>
</dbReference>
<evidence type="ECO:0000259" key="2">
    <source>
        <dbReference type="SMART" id="SM01043"/>
    </source>
</evidence>
<evidence type="ECO:0000313" key="3">
    <source>
        <dbReference type="EMBL" id="MFC0211427.1"/>
    </source>
</evidence>
<dbReference type="Pfam" id="PF25873">
    <property type="entry name" value="WHD_MalT"/>
    <property type="match status" value="1"/>
</dbReference>
<keyword evidence="4" id="KW-1185">Reference proteome</keyword>